<accession>A0AA88TP98</accession>
<name>A0AA88TP98_9TELE</name>
<evidence type="ECO:0000313" key="2">
    <source>
        <dbReference type="EMBL" id="KAK2892668.1"/>
    </source>
</evidence>
<dbReference type="EMBL" id="JAUYZG010000012">
    <property type="protein sequence ID" value="KAK2892668.1"/>
    <property type="molecule type" value="Genomic_DNA"/>
</dbReference>
<evidence type="ECO:0000256" key="1">
    <source>
        <dbReference type="SAM" id="MobiDB-lite"/>
    </source>
</evidence>
<keyword evidence="3" id="KW-1185">Reference proteome</keyword>
<evidence type="ECO:0000313" key="3">
    <source>
        <dbReference type="Proteomes" id="UP001187343"/>
    </source>
</evidence>
<sequence length="98" mass="11084">MAETESASRRGGRRDLPDDAPPSRLSPLRVLLWSYLSVCLYAAFWKRMRTHPGEALRTRTSGCRTDVARGLPLLRSSENFLRSNLTSLKLHVFAILGR</sequence>
<feature type="region of interest" description="Disordered" evidence="1">
    <location>
        <begin position="1"/>
        <end position="24"/>
    </location>
</feature>
<dbReference type="AlphaFoldDB" id="A0AA88TP98"/>
<reference evidence="2" key="1">
    <citation type="submission" date="2023-08" db="EMBL/GenBank/DDBJ databases">
        <title>Chromosome-level Genome Assembly of mud carp (Cirrhinus molitorella).</title>
        <authorList>
            <person name="Liu H."/>
        </authorList>
    </citation>
    <scope>NUCLEOTIDE SEQUENCE</scope>
    <source>
        <strain evidence="2">Prfri</strain>
        <tissue evidence="2">Muscle</tissue>
    </source>
</reference>
<gene>
    <name evidence="2" type="ORF">Q8A67_012656</name>
</gene>
<dbReference type="Proteomes" id="UP001187343">
    <property type="component" value="Unassembled WGS sequence"/>
</dbReference>
<protein>
    <submittedName>
        <fullName evidence="2">Uncharacterized protein</fullName>
    </submittedName>
</protein>
<proteinExistence type="predicted"/>
<organism evidence="2 3">
    <name type="scientific">Cirrhinus molitorella</name>
    <name type="common">mud carp</name>
    <dbReference type="NCBI Taxonomy" id="172907"/>
    <lineage>
        <taxon>Eukaryota</taxon>
        <taxon>Metazoa</taxon>
        <taxon>Chordata</taxon>
        <taxon>Craniata</taxon>
        <taxon>Vertebrata</taxon>
        <taxon>Euteleostomi</taxon>
        <taxon>Actinopterygii</taxon>
        <taxon>Neopterygii</taxon>
        <taxon>Teleostei</taxon>
        <taxon>Ostariophysi</taxon>
        <taxon>Cypriniformes</taxon>
        <taxon>Cyprinidae</taxon>
        <taxon>Labeoninae</taxon>
        <taxon>Labeonini</taxon>
        <taxon>Cirrhinus</taxon>
    </lineage>
</organism>
<comment type="caution">
    <text evidence="2">The sequence shown here is derived from an EMBL/GenBank/DDBJ whole genome shotgun (WGS) entry which is preliminary data.</text>
</comment>